<sequence length="212" mass="23067">MINGDFLVSPVYCRHNWQDSVRIPNTAALMDSGSSSYYNGPSEPPVSPPLLVILNIMITNTGFTITNNVYSPCFTSAACVSKAAFQCCQSAIVPLLDVLTSINLNVINLSSANNNSLGAANAIYAINAISARSHQRHHFVWQIRAPPPDEAAGEGDGQSGETSRRKEDKEERDKQGNWRTEAGGWKRKMVQGGGEGKRQGDGRDRVMVEVGW</sequence>
<feature type="compositionally biased region" description="Basic and acidic residues" evidence="1">
    <location>
        <begin position="162"/>
        <end position="176"/>
    </location>
</feature>
<gene>
    <name evidence="2" type="ORF">Pmani_024357</name>
</gene>
<reference evidence="2" key="1">
    <citation type="submission" date="2023-11" db="EMBL/GenBank/DDBJ databases">
        <title>Genome assemblies of two species of porcelain crab, Petrolisthes cinctipes and Petrolisthes manimaculis (Anomura: Porcellanidae).</title>
        <authorList>
            <person name="Angst P."/>
        </authorList>
    </citation>
    <scope>NUCLEOTIDE SEQUENCE</scope>
    <source>
        <strain evidence="2">PB745_02</strain>
        <tissue evidence="2">Gill</tissue>
    </source>
</reference>
<accession>A0AAE1P8E1</accession>
<dbReference type="EMBL" id="JAWZYT010002552">
    <property type="protein sequence ID" value="KAK4303643.1"/>
    <property type="molecule type" value="Genomic_DNA"/>
</dbReference>
<proteinExistence type="predicted"/>
<dbReference type="Proteomes" id="UP001292094">
    <property type="component" value="Unassembled WGS sequence"/>
</dbReference>
<protein>
    <submittedName>
        <fullName evidence="2">Uncharacterized protein</fullName>
    </submittedName>
</protein>
<organism evidence="2 3">
    <name type="scientific">Petrolisthes manimaculis</name>
    <dbReference type="NCBI Taxonomy" id="1843537"/>
    <lineage>
        <taxon>Eukaryota</taxon>
        <taxon>Metazoa</taxon>
        <taxon>Ecdysozoa</taxon>
        <taxon>Arthropoda</taxon>
        <taxon>Crustacea</taxon>
        <taxon>Multicrustacea</taxon>
        <taxon>Malacostraca</taxon>
        <taxon>Eumalacostraca</taxon>
        <taxon>Eucarida</taxon>
        <taxon>Decapoda</taxon>
        <taxon>Pleocyemata</taxon>
        <taxon>Anomura</taxon>
        <taxon>Galatheoidea</taxon>
        <taxon>Porcellanidae</taxon>
        <taxon>Petrolisthes</taxon>
    </lineage>
</organism>
<evidence type="ECO:0000313" key="2">
    <source>
        <dbReference type="EMBL" id="KAK4303643.1"/>
    </source>
</evidence>
<name>A0AAE1P8E1_9EUCA</name>
<feature type="region of interest" description="Disordered" evidence="1">
    <location>
        <begin position="146"/>
        <end position="212"/>
    </location>
</feature>
<evidence type="ECO:0000313" key="3">
    <source>
        <dbReference type="Proteomes" id="UP001292094"/>
    </source>
</evidence>
<evidence type="ECO:0000256" key="1">
    <source>
        <dbReference type="SAM" id="MobiDB-lite"/>
    </source>
</evidence>
<comment type="caution">
    <text evidence="2">The sequence shown here is derived from an EMBL/GenBank/DDBJ whole genome shotgun (WGS) entry which is preliminary data.</text>
</comment>
<feature type="compositionally biased region" description="Basic and acidic residues" evidence="1">
    <location>
        <begin position="195"/>
        <end position="212"/>
    </location>
</feature>
<dbReference type="AlphaFoldDB" id="A0AAE1P8E1"/>
<keyword evidence="3" id="KW-1185">Reference proteome</keyword>